<dbReference type="SUPFAM" id="SSF52540">
    <property type="entry name" value="P-loop containing nucleoside triphosphate hydrolases"/>
    <property type="match status" value="1"/>
</dbReference>
<protein>
    <submittedName>
        <fullName evidence="1">SLFN8 protein</fullName>
    </submittedName>
</protein>
<name>A0A7K9C5W6_9PICI</name>
<dbReference type="Proteomes" id="UP000574528">
    <property type="component" value="Unassembled WGS sequence"/>
</dbReference>
<dbReference type="EMBL" id="VWZI01011672">
    <property type="protein sequence ID" value="NXG47060.1"/>
    <property type="molecule type" value="Genomic_DNA"/>
</dbReference>
<evidence type="ECO:0000313" key="2">
    <source>
        <dbReference type="Proteomes" id="UP000574528"/>
    </source>
</evidence>
<gene>
    <name evidence="1" type="primary">Slfn8</name>
    <name evidence="1" type="ORF">PSIHAE_R15380</name>
</gene>
<accession>A0A7K9C5W6</accession>
<feature type="non-terminal residue" evidence="1">
    <location>
        <position position="375"/>
    </location>
</feature>
<comment type="caution">
    <text evidence="1">The sequence shown here is derived from an EMBL/GenBank/DDBJ whole genome shotgun (WGS) entry which is preliminary data.</text>
</comment>
<reference evidence="1 2" key="1">
    <citation type="submission" date="2019-09" db="EMBL/GenBank/DDBJ databases">
        <title>Bird 10,000 Genomes (B10K) Project - Family phase.</title>
        <authorList>
            <person name="Zhang G."/>
        </authorList>
    </citation>
    <scope>NUCLEOTIDE SEQUENCE [LARGE SCALE GENOMIC DNA]</scope>
    <source>
        <strain evidence="1">B10K-DU-001-24</strain>
        <tissue evidence="1">Muscle</tissue>
    </source>
</reference>
<dbReference type="OrthoDB" id="6052143at2759"/>
<evidence type="ECO:0000313" key="1">
    <source>
        <dbReference type="EMBL" id="NXG47060.1"/>
    </source>
</evidence>
<keyword evidence="2" id="KW-1185">Reference proteome</keyword>
<dbReference type="InterPro" id="IPR027417">
    <property type="entry name" value="P-loop_NTPase"/>
</dbReference>
<feature type="non-terminal residue" evidence="1">
    <location>
        <position position="1"/>
    </location>
</feature>
<dbReference type="Gene3D" id="3.40.50.300">
    <property type="entry name" value="P-loop containing nucleotide triphosphate hydrolases"/>
    <property type="match status" value="1"/>
</dbReference>
<dbReference type="AlphaFoldDB" id="A0A7K9C5W6"/>
<sequence length="375" mass="42968">MYPPHYGMVSNGNLRDLLRALTVALLTFKSFLSDRVGYEFLNLLTFKQYELLSENLHRTKKLYVYGLPGTGKTVLAMKIMEKIRIMLQCSQEEVLYICETKGLRDFVQEENICQAATRVEFLQGSFGEVKHIIIDEAQSFRDEEGDWYEKAMRLTSSPDLPEPGFLWIFLDYLQTCHNFPTGLPDAGRHDPVESLTQVVRSSNSVYGYVRNTMKNVVEGYAQGIPLQRLKRLVERATCAHPVKGKLEIRMMESGEIIKYVVEHCREYSRNGHSCTDLAVLFYEHEGVFTEYCKSCLEGELQTSSRIPFKRMDNSSWRECAVVDSIQNFAGLERSIVFGILPVSVQKLEHLLTTGLVWIASRATLHLHVLFEAEPK</sequence>
<proteinExistence type="predicted"/>
<organism evidence="1 2">
    <name type="scientific">Psilopogon haemacephalus</name>
    <name type="common">coppersmith barbet</name>
    <dbReference type="NCBI Taxonomy" id="2585815"/>
    <lineage>
        <taxon>Eukaryota</taxon>
        <taxon>Metazoa</taxon>
        <taxon>Chordata</taxon>
        <taxon>Craniata</taxon>
        <taxon>Vertebrata</taxon>
        <taxon>Euteleostomi</taxon>
        <taxon>Archelosauria</taxon>
        <taxon>Archosauria</taxon>
        <taxon>Dinosauria</taxon>
        <taxon>Saurischia</taxon>
        <taxon>Theropoda</taxon>
        <taxon>Coelurosauria</taxon>
        <taxon>Aves</taxon>
        <taxon>Neognathae</taxon>
        <taxon>Neoaves</taxon>
        <taxon>Telluraves</taxon>
        <taxon>Coraciimorphae</taxon>
        <taxon>Piciformes</taxon>
        <taxon>Megalaimidae</taxon>
        <taxon>Psilopogon</taxon>
    </lineage>
</organism>